<proteinExistence type="predicted"/>
<gene>
    <name evidence="1" type="ORF">HDG69_003364</name>
</gene>
<sequence length="35" mass="3915">MPGIFPGARVTDSGQGAVFQYRREFVDAACDFLHR</sequence>
<evidence type="ECO:0000313" key="1">
    <source>
        <dbReference type="EMBL" id="NOV98769.1"/>
    </source>
</evidence>
<accession>A0ABX2A801</accession>
<comment type="caution">
    <text evidence="1">The sequence shown here is derived from an EMBL/GenBank/DDBJ whole genome shotgun (WGS) entry which is preliminary data.</text>
</comment>
<name>A0ABX2A801_9MICO</name>
<evidence type="ECO:0000313" key="2">
    <source>
        <dbReference type="Proteomes" id="UP000757540"/>
    </source>
</evidence>
<protein>
    <submittedName>
        <fullName evidence="1">Uncharacterized protein</fullName>
    </submittedName>
</protein>
<dbReference type="Proteomes" id="UP000757540">
    <property type="component" value="Unassembled WGS sequence"/>
</dbReference>
<organism evidence="1 2">
    <name type="scientific">Isoptericola halotolerans</name>
    <dbReference type="NCBI Taxonomy" id="300560"/>
    <lineage>
        <taxon>Bacteria</taxon>
        <taxon>Bacillati</taxon>
        <taxon>Actinomycetota</taxon>
        <taxon>Actinomycetes</taxon>
        <taxon>Micrococcales</taxon>
        <taxon>Promicromonosporaceae</taxon>
        <taxon>Isoptericola</taxon>
    </lineage>
</organism>
<dbReference type="EMBL" id="JABEZU010000004">
    <property type="protein sequence ID" value="NOV98769.1"/>
    <property type="molecule type" value="Genomic_DNA"/>
</dbReference>
<keyword evidence="2" id="KW-1185">Reference proteome</keyword>
<reference evidence="1 2" key="1">
    <citation type="submission" date="2020-05" db="EMBL/GenBank/DDBJ databases">
        <title>Genomic Encyclopedia of Type Strains, Phase III (KMG-III): the genomes of soil and plant-associated and newly described type strains.</title>
        <authorList>
            <person name="Whitman W."/>
        </authorList>
    </citation>
    <scope>NUCLEOTIDE SEQUENCE [LARGE SCALE GENOMIC DNA]</scope>
    <source>
        <strain evidence="1 2">KCTC 19046</strain>
    </source>
</reference>